<dbReference type="Gene3D" id="3.90.75.20">
    <property type="match status" value="1"/>
</dbReference>
<dbReference type="InterPro" id="IPR010902">
    <property type="entry name" value="NUMOD4"/>
</dbReference>
<name>A0A0F9NFC1_9ZZZZ</name>
<dbReference type="Pfam" id="PF13392">
    <property type="entry name" value="HNH_3"/>
    <property type="match status" value="1"/>
</dbReference>
<dbReference type="SUPFAM" id="SSF54060">
    <property type="entry name" value="His-Me finger endonucleases"/>
    <property type="match status" value="1"/>
</dbReference>
<accession>A0A0F9NFC1</accession>
<dbReference type="AlphaFoldDB" id="A0A0F9NFC1"/>
<dbReference type="GO" id="GO:0016788">
    <property type="term" value="F:hydrolase activity, acting on ester bonds"/>
    <property type="evidence" value="ECO:0007669"/>
    <property type="project" value="InterPro"/>
</dbReference>
<proteinExistence type="predicted"/>
<evidence type="ECO:0000313" key="2">
    <source>
        <dbReference type="EMBL" id="KKM87400.1"/>
    </source>
</evidence>
<reference evidence="2" key="1">
    <citation type="journal article" date="2015" name="Nature">
        <title>Complex archaea that bridge the gap between prokaryotes and eukaryotes.</title>
        <authorList>
            <person name="Spang A."/>
            <person name="Saw J.H."/>
            <person name="Jorgensen S.L."/>
            <person name="Zaremba-Niedzwiedzka K."/>
            <person name="Martijn J."/>
            <person name="Lind A.E."/>
            <person name="van Eijk R."/>
            <person name="Schleper C."/>
            <person name="Guy L."/>
            <person name="Ettema T.J."/>
        </authorList>
    </citation>
    <scope>NUCLEOTIDE SEQUENCE</scope>
</reference>
<dbReference type="InterPro" id="IPR044925">
    <property type="entry name" value="His-Me_finger_sf"/>
</dbReference>
<protein>
    <recommendedName>
        <fullName evidence="1">HNH nuclease domain-containing protein</fullName>
    </recommendedName>
</protein>
<sequence>MEKEVWKKINGYEDLYMISNLGRIKSFWKDDKILKGGIDGNGYRNITLRKNGNGKTAAVHRLVATYFVKGFKRGLEVNHKDGDKTNNHVDNLEWCTRRENIKHALKMGLLSDKRGAKNGNSKLSETVVSRIRLMKEIEPKLTAKRIARMFNVTQVCIYAVLSRRSWRHVT</sequence>
<dbReference type="InterPro" id="IPR003615">
    <property type="entry name" value="HNH_nuc"/>
</dbReference>
<evidence type="ECO:0000259" key="1">
    <source>
        <dbReference type="SMART" id="SM00507"/>
    </source>
</evidence>
<comment type="caution">
    <text evidence="2">The sequence shown here is derived from an EMBL/GenBank/DDBJ whole genome shotgun (WGS) entry which is preliminary data.</text>
</comment>
<organism evidence="2">
    <name type="scientific">marine sediment metagenome</name>
    <dbReference type="NCBI Taxonomy" id="412755"/>
    <lineage>
        <taxon>unclassified sequences</taxon>
        <taxon>metagenomes</taxon>
        <taxon>ecological metagenomes</taxon>
    </lineage>
</organism>
<dbReference type="SMART" id="SM00507">
    <property type="entry name" value="HNHc"/>
    <property type="match status" value="1"/>
</dbReference>
<dbReference type="EMBL" id="LAZR01007106">
    <property type="protein sequence ID" value="KKM87400.1"/>
    <property type="molecule type" value="Genomic_DNA"/>
</dbReference>
<gene>
    <name evidence="2" type="ORF">LCGC14_1269290</name>
</gene>
<dbReference type="Pfam" id="PF07463">
    <property type="entry name" value="NUMOD4"/>
    <property type="match status" value="1"/>
</dbReference>
<feature type="domain" description="HNH nuclease" evidence="1">
    <location>
        <begin position="41"/>
        <end position="101"/>
    </location>
</feature>